<dbReference type="EMBL" id="JWHL01000002">
    <property type="protein sequence ID" value="MBR1368299.1"/>
    <property type="molecule type" value="Genomic_DNA"/>
</dbReference>
<evidence type="ECO:0008006" key="3">
    <source>
        <dbReference type="Google" id="ProtNLM"/>
    </source>
</evidence>
<dbReference type="Proteomes" id="UP000730161">
    <property type="component" value="Unassembled WGS sequence"/>
</dbReference>
<dbReference type="OrthoDB" id="116477at2157"/>
<dbReference type="AlphaFoldDB" id="A0A8J7W4T7"/>
<keyword evidence="2" id="KW-1185">Reference proteome</keyword>
<protein>
    <recommendedName>
        <fullName evidence="3">MarR family transcriptional regulator</fullName>
    </recommendedName>
</protein>
<proteinExistence type="predicted"/>
<evidence type="ECO:0000313" key="1">
    <source>
        <dbReference type="EMBL" id="MBR1368299.1"/>
    </source>
</evidence>
<name>A0A8J7W4T7_9EURY</name>
<sequence length="91" mass="10617">MREEDLDWTIYHRIALGEAGTIPELIEITRLDEGVIRASIQRLVRYLLIRQEGENVHPMGVEEMLLSCRIRYTEDLPVTIENGVIKIKKQE</sequence>
<gene>
    <name evidence="1" type="ORF">RJ53_01815</name>
</gene>
<reference evidence="1" key="1">
    <citation type="submission" date="2014-12" db="EMBL/GenBank/DDBJ databases">
        <authorList>
            <person name="Huang H.-H."/>
            <person name="Chen S.-C."/>
            <person name="Lai M.-C."/>
        </authorList>
    </citation>
    <scope>NUCLEOTIDE SEQUENCE</scope>
    <source>
        <strain evidence="1">K1F9705b</strain>
    </source>
</reference>
<accession>A0A8J7W4T7</accession>
<dbReference type="RefSeq" id="WP_211529913.1">
    <property type="nucleotide sequence ID" value="NZ_JWHL01000002.1"/>
</dbReference>
<evidence type="ECO:0000313" key="2">
    <source>
        <dbReference type="Proteomes" id="UP000730161"/>
    </source>
</evidence>
<organism evidence="1 2">
    <name type="scientific">Methanocalculus chunghsingensis</name>
    <dbReference type="NCBI Taxonomy" id="156457"/>
    <lineage>
        <taxon>Archaea</taxon>
        <taxon>Methanobacteriati</taxon>
        <taxon>Methanobacteriota</taxon>
        <taxon>Stenosarchaea group</taxon>
        <taxon>Methanomicrobia</taxon>
        <taxon>Methanomicrobiales</taxon>
        <taxon>Methanocalculaceae</taxon>
        <taxon>Methanocalculus</taxon>
    </lineage>
</organism>
<comment type="caution">
    <text evidence="1">The sequence shown here is derived from an EMBL/GenBank/DDBJ whole genome shotgun (WGS) entry which is preliminary data.</text>
</comment>